<dbReference type="Pfam" id="PF22949">
    <property type="entry name" value="HRI2_3H"/>
    <property type="match status" value="1"/>
</dbReference>
<evidence type="ECO:0000256" key="5">
    <source>
        <dbReference type="ARBA" id="ARBA00022737"/>
    </source>
</evidence>
<dbReference type="CDD" id="cd14049">
    <property type="entry name" value="STKc_EIF2AK1_HRI"/>
    <property type="match status" value="1"/>
</dbReference>
<evidence type="ECO:0000256" key="10">
    <source>
        <dbReference type="ARBA" id="ARBA00023157"/>
    </source>
</evidence>
<dbReference type="PROSITE" id="PS00107">
    <property type="entry name" value="PROTEIN_KINASE_ATP"/>
    <property type="match status" value="1"/>
</dbReference>
<dbReference type="GO" id="GO:0005634">
    <property type="term" value="C:nucleus"/>
    <property type="evidence" value="ECO:0007669"/>
    <property type="project" value="TreeGrafter"/>
</dbReference>
<comment type="catalytic activity">
    <reaction evidence="18">
        <text>L-seryl-[protein] + ATP = O-phospho-L-seryl-[protein] + ADP + H(+)</text>
        <dbReference type="Rhea" id="RHEA:17989"/>
        <dbReference type="Rhea" id="RHEA-COMP:9863"/>
        <dbReference type="Rhea" id="RHEA-COMP:11604"/>
        <dbReference type="ChEBI" id="CHEBI:15378"/>
        <dbReference type="ChEBI" id="CHEBI:29999"/>
        <dbReference type="ChEBI" id="CHEBI:30616"/>
        <dbReference type="ChEBI" id="CHEBI:83421"/>
        <dbReference type="ChEBI" id="CHEBI:456216"/>
        <dbReference type="EC" id="2.7.11.1"/>
    </reaction>
    <physiologicalReaction direction="left-to-right" evidence="18">
        <dbReference type="Rhea" id="RHEA:17990"/>
    </physiologicalReaction>
</comment>
<comment type="subunit">
    <text evidence="16">Synthesized in an inactive form that binds to the N-terminal domain of CDC37. Has to be associated with a multiprotein complex containing Hsp90, CDC37 and PPP5C for maturation and activation by autophosphorylation. The phosphatase PPP5C modulates this activation. Homodimer; homodimerizes in presence of heme, forming a disulfide-linked inactive homodimer. Interacts with DELE1; binds both to full-length DELE1 and processed form of DELE1 (S-DELE1) in response to stress, leading to activate its protein kinase activity and trigger the integrated stress response (ISR).</text>
</comment>
<dbReference type="InterPro" id="IPR050339">
    <property type="entry name" value="CC_SR_Kinase"/>
</dbReference>
<evidence type="ECO:0000256" key="2">
    <source>
        <dbReference type="ARBA" id="ARBA00022527"/>
    </source>
</evidence>
<keyword evidence="4" id="KW-0808">Transferase</keyword>
<evidence type="ECO:0000256" key="13">
    <source>
        <dbReference type="ARBA" id="ARBA00040433"/>
    </source>
</evidence>
<accession>A0A8B9SUN8</accession>
<keyword evidence="6 19" id="KW-0547">Nucleotide-binding</keyword>
<dbReference type="GO" id="GO:0004694">
    <property type="term" value="F:eukaryotic translation initiation factor 2alpha kinase activity"/>
    <property type="evidence" value="ECO:0007669"/>
    <property type="project" value="TreeGrafter"/>
</dbReference>
<evidence type="ECO:0000313" key="24">
    <source>
        <dbReference type="Proteomes" id="UP000694400"/>
    </source>
</evidence>
<dbReference type="GO" id="GO:0017148">
    <property type="term" value="P:negative regulation of translation"/>
    <property type="evidence" value="ECO:0007669"/>
    <property type="project" value="UniProtKB-KW"/>
</dbReference>
<keyword evidence="11" id="KW-0652">Protein synthesis inhibitor</keyword>
<feature type="coiled-coil region" evidence="20">
    <location>
        <begin position="604"/>
        <end position="634"/>
    </location>
</feature>
<dbReference type="Gene3D" id="3.30.200.20">
    <property type="entry name" value="Phosphorylase Kinase, domain 1"/>
    <property type="match status" value="1"/>
</dbReference>
<keyword evidence="7" id="KW-0418">Kinase</keyword>
<keyword evidence="20" id="KW-0175">Coiled coil</keyword>
<evidence type="ECO:0000256" key="19">
    <source>
        <dbReference type="PROSITE-ProRule" id="PRU10141"/>
    </source>
</evidence>
<keyword evidence="3" id="KW-0597">Phosphoprotein</keyword>
<dbReference type="PANTHER" id="PTHR11042:SF160">
    <property type="entry name" value="EUKARYOTIC TRANSLATION INITIATION FACTOR 2-ALPHA KINASE 1"/>
    <property type="match status" value="1"/>
</dbReference>
<dbReference type="SUPFAM" id="SSF56112">
    <property type="entry name" value="Protein kinase-like (PK-like)"/>
    <property type="match status" value="1"/>
</dbReference>
<dbReference type="InterPro" id="IPR008271">
    <property type="entry name" value="Ser/Thr_kinase_AS"/>
</dbReference>
<organism evidence="23 24">
    <name type="scientific">Anas platyrhynchos</name>
    <name type="common">Mallard</name>
    <name type="synonym">Anas boschas</name>
    <dbReference type="NCBI Taxonomy" id="8839"/>
    <lineage>
        <taxon>Eukaryota</taxon>
        <taxon>Metazoa</taxon>
        <taxon>Chordata</taxon>
        <taxon>Craniata</taxon>
        <taxon>Vertebrata</taxon>
        <taxon>Euteleostomi</taxon>
        <taxon>Archelosauria</taxon>
        <taxon>Archosauria</taxon>
        <taxon>Dinosauria</taxon>
        <taxon>Saurischia</taxon>
        <taxon>Theropoda</taxon>
        <taxon>Coelurosauria</taxon>
        <taxon>Aves</taxon>
        <taxon>Neognathae</taxon>
        <taxon>Galloanserae</taxon>
        <taxon>Anseriformes</taxon>
        <taxon>Anatidae</taxon>
        <taxon>Anatinae</taxon>
        <taxon>Anas</taxon>
    </lineage>
</organism>
<dbReference type="FunFam" id="1.10.510.10:FF:000375">
    <property type="entry name" value="Putative eukaryotic translation initiation factor 2-alpha kinase 1"/>
    <property type="match status" value="1"/>
</dbReference>
<dbReference type="InterPro" id="IPR000719">
    <property type="entry name" value="Prot_kinase_dom"/>
</dbReference>
<dbReference type="PROSITE" id="PS50011">
    <property type="entry name" value="PROTEIN_KINASE_DOM"/>
    <property type="match status" value="1"/>
</dbReference>
<evidence type="ECO:0000256" key="7">
    <source>
        <dbReference type="ARBA" id="ARBA00022777"/>
    </source>
</evidence>
<dbReference type="FunFam" id="3.30.200.20:FF:000380">
    <property type="entry name" value="Eukaryotic translation initiation factor 2 alpha kinase 1"/>
    <property type="match status" value="1"/>
</dbReference>
<evidence type="ECO:0000256" key="12">
    <source>
        <dbReference type="ARBA" id="ARBA00037982"/>
    </source>
</evidence>
<feature type="domain" description="Protein kinase" evidence="22">
    <location>
        <begin position="167"/>
        <end position="597"/>
    </location>
</feature>
<dbReference type="AlphaFoldDB" id="A0A8B9SUN8"/>
<evidence type="ECO:0000256" key="11">
    <source>
        <dbReference type="ARBA" id="ARBA00023193"/>
    </source>
</evidence>
<dbReference type="Ensembl" id="ENSAPLT00020012256.1">
    <property type="protein sequence ID" value="ENSAPLP00020011382.1"/>
    <property type="gene ID" value="ENSAPLG00020008396.1"/>
</dbReference>
<dbReference type="PROSITE" id="PS00108">
    <property type="entry name" value="PROTEIN_KINASE_ST"/>
    <property type="match status" value="1"/>
</dbReference>
<evidence type="ECO:0000256" key="9">
    <source>
        <dbReference type="ARBA" id="ARBA00022843"/>
    </source>
</evidence>
<keyword evidence="5" id="KW-0677">Repeat</keyword>
<evidence type="ECO:0000256" key="17">
    <source>
        <dbReference type="ARBA" id="ARBA00048659"/>
    </source>
</evidence>
<proteinExistence type="inferred from homology"/>
<evidence type="ECO:0000259" key="22">
    <source>
        <dbReference type="PROSITE" id="PS50011"/>
    </source>
</evidence>
<reference evidence="23" key="2">
    <citation type="submission" date="2025-08" db="UniProtKB">
        <authorList>
            <consortium name="Ensembl"/>
        </authorList>
    </citation>
    <scope>IDENTIFICATION</scope>
</reference>
<keyword evidence="8 19" id="KW-0067">ATP-binding</keyword>
<keyword evidence="9" id="KW-0832">Ubl conjugation</keyword>
<dbReference type="Gene3D" id="1.10.510.10">
    <property type="entry name" value="Transferase(Phosphotransferase) domain 1"/>
    <property type="match status" value="1"/>
</dbReference>
<evidence type="ECO:0000256" key="16">
    <source>
        <dbReference type="ARBA" id="ARBA00046654"/>
    </source>
</evidence>
<evidence type="ECO:0000256" key="3">
    <source>
        <dbReference type="ARBA" id="ARBA00022553"/>
    </source>
</evidence>
<dbReference type="PANTHER" id="PTHR11042">
    <property type="entry name" value="EUKARYOTIC TRANSLATION INITIATION FACTOR 2-ALPHA KINASE EIF2-ALPHA KINASE -RELATED"/>
    <property type="match status" value="1"/>
</dbReference>
<evidence type="ECO:0000256" key="18">
    <source>
        <dbReference type="ARBA" id="ARBA00048977"/>
    </source>
</evidence>
<dbReference type="InterPro" id="IPR011009">
    <property type="entry name" value="Kinase-like_dom_sf"/>
</dbReference>
<keyword evidence="10" id="KW-1015">Disulfide bond</keyword>
<evidence type="ECO:0000256" key="4">
    <source>
        <dbReference type="ARBA" id="ARBA00022679"/>
    </source>
</evidence>
<evidence type="ECO:0000313" key="23">
    <source>
        <dbReference type="Ensembl" id="ENSAPLP00020011382.1"/>
    </source>
</evidence>
<protein>
    <recommendedName>
        <fullName evidence="13">Eukaryotic translation initiation factor 2-alpha kinase 1</fullName>
        <ecNumber evidence="1">2.7.11.1</ecNumber>
    </recommendedName>
    <alternativeName>
        <fullName evidence="15">Heme-regulated eukaryotic initiation factor eIF-2-alpha kinase</fullName>
    </alternativeName>
    <alternativeName>
        <fullName evidence="14">Hemin-sensitive initiation factor 2-alpha kinase</fullName>
    </alternativeName>
</protein>
<evidence type="ECO:0000256" key="20">
    <source>
        <dbReference type="SAM" id="Coils"/>
    </source>
</evidence>
<name>A0A8B9SUN8_ANAPL</name>
<evidence type="ECO:0000256" key="1">
    <source>
        <dbReference type="ARBA" id="ARBA00012513"/>
    </source>
</evidence>
<dbReference type="Pfam" id="PF00069">
    <property type="entry name" value="Pkinase"/>
    <property type="match status" value="2"/>
</dbReference>
<evidence type="ECO:0000256" key="15">
    <source>
        <dbReference type="ARBA" id="ARBA00042914"/>
    </source>
</evidence>
<evidence type="ECO:0000256" key="8">
    <source>
        <dbReference type="ARBA" id="ARBA00022840"/>
    </source>
</evidence>
<dbReference type="SMART" id="SM00220">
    <property type="entry name" value="S_TKc"/>
    <property type="match status" value="1"/>
</dbReference>
<dbReference type="InterPro" id="IPR017441">
    <property type="entry name" value="Protein_kinase_ATP_BS"/>
</dbReference>
<feature type="binding site" evidence="19">
    <location>
        <position position="197"/>
    </location>
    <ligand>
        <name>ATP</name>
        <dbReference type="ChEBI" id="CHEBI:30616"/>
    </ligand>
</feature>
<comment type="similarity">
    <text evidence="12">Belongs to the protein kinase superfamily. Ser/Thr protein kinase family. GCN2 subfamily.</text>
</comment>
<feature type="region of interest" description="Disordered" evidence="21">
    <location>
        <begin position="1"/>
        <end position="37"/>
    </location>
</feature>
<comment type="catalytic activity">
    <reaction evidence="17">
        <text>L-threonyl-[protein] + ATP = O-phospho-L-threonyl-[protein] + ADP + H(+)</text>
        <dbReference type="Rhea" id="RHEA:46608"/>
        <dbReference type="Rhea" id="RHEA-COMP:11060"/>
        <dbReference type="Rhea" id="RHEA-COMP:11605"/>
        <dbReference type="ChEBI" id="CHEBI:15378"/>
        <dbReference type="ChEBI" id="CHEBI:30013"/>
        <dbReference type="ChEBI" id="CHEBI:30616"/>
        <dbReference type="ChEBI" id="CHEBI:61977"/>
        <dbReference type="ChEBI" id="CHEBI:456216"/>
        <dbReference type="EC" id="2.7.11.1"/>
    </reaction>
    <physiologicalReaction direction="left-to-right" evidence="17">
        <dbReference type="Rhea" id="RHEA:46609"/>
    </physiologicalReaction>
</comment>
<evidence type="ECO:0000256" key="21">
    <source>
        <dbReference type="SAM" id="MobiDB-lite"/>
    </source>
</evidence>
<keyword evidence="2" id="KW-0723">Serine/threonine-protein kinase</keyword>
<reference evidence="23" key="3">
    <citation type="submission" date="2025-09" db="UniProtKB">
        <authorList>
            <consortium name="Ensembl"/>
        </authorList>
    </citation>
    <scope>IDENTIFICATION</scope>
</reference>
<sequence length="642" mass="73181">MWRGEERSGRLPGTPPRAGAPHSPPPAIEFPEESLEPRFDESDVPAELRVANGSQKFVNFTSTIQNQLLLVSLLEHLCHMYTHNPVHSRCLFRILRQAFTRTGLLSPFAFCDEFSTVRLQHNRAITELMKAANRQVLNGELDNGDSHAIGDKEVLLEAQTSRYLNEFDEIARLGKGGYGQVFKVRNKLDGQFYAIKKINIKKATRRDCMKVLREVKVLAGLQHPNIVGYHTAWMEHVQTLCPKDKTILKLQSLSLEQESGNNHCHIQSVGSGSSIIFADLTSQEDKSHDSTCLRNLDSESVQNMDVKNDFTNSNSKECMKPNGCEFPLEVQEDSVSNVDSGSTDFKNHSPHGPHCSLDLDVSTESKSCTEECSKNDVALCGEFEVEYRLMLHIQMQLCELSLWDWIVDRNKKYSERTEETASPYHLVDVNWTMKIFQELLEGVCYIHSMGVMHRDIKPRNIFLHGSDRRVKIGDFGLACKDLLSDDVDQWFHTEQINGLTHTSGVGTCLYASPEQLQGSDYDFKSDMYSLGVILFELFQPFGTEMERVEVLTHLRNGHIPHTFYKNWPVQAKYVKLLTSQVSTERPTAAQLCESELFHTTEHVIYNLQQKLRQQEEEIEELKEKLRRLSNEQNEPMSLGSPV</sequence>
<reference evidence="23" key="1">
    <citation type="submission" date="2019-08" db="EMBL/GenBank/DDBJ databases">
        <title>Three high-quality genomes provides insights into domestication of ducks.</title>
        <authorList>
            <person name="Hou Z.C."/>
            <person name="Zhu F."/>
            <person name="Yin Z.T."/>
            <person name="Zhang F."/>
        </authorList>
    </citation>
    <scope>NUCLEOTIDE SEQUENCE [LARGE SCALE GENOMIC DNA]</scope>
</reference>
<evidence type="ECO:0000256" key="6">
    <source>
        <dbReference type="ARBA" id="ARBA00022741"/>
    </source>
</evidence>
<dbReference type="GO" id="GO:0005737">
    <property type="term" value="C:cytoplasm"/>
    <property type="evidence" value="ECO:0007669"/>
    <property type="project" value="TreeGrafter"/>
</dbReference>
<dbReference type="InterPro" id="IPR054521">
    <property type="entry name" value="HRI2_3H"/>
</dbReference>
<evidence type="ECO:0000256" key="14">
    <source>
        <dbReference type="ARBA" id="ARBA00042456"/>
    </source>
</evidence>
<dbReference type="GO" id="GO:0005524">
    <property type="term" value="F:ATP binding"/>
    <property type="evidence" value="ECO:0007669"/>
    <property type="project" value="UniProtKB-UniRule"/>
</dbReference>
<dbReference type="Proteomes" id="UP000694400">
    <property type="component" value="Chromosome 15"/>
</dbReference>
<dbReference type="EC" id="2.7.11.1" evidence="1"/>